<reference evidence="3 4" key="1">
    <citation type="submission" date="2023-01" db="EMBL/GenBank/DDBJ databases">
        <title>Complete genome of Chryseobacterium camelliae VAN22-5A.</title>
        <authorList>
            <person name="Zong G."/>
            <person name="Cao G."/>
        </authorList>
    </citation>
    <scope>NUCLEOTIDE SEQUENCE [LARGE SCALE GENOMIC DNA]</scope>
    <source>
        <strain evidence="3 4">VAN22-5A</strain>
    </source>
</reference>
<feature type="transmembrane region" description="Helical" evidence="2">
    <location>
        <begin position="141"/>
        <end position="159"/>
    </location>
</feature>
<feature type="compositionally biased region" description="Polar residues" evidence="1">
    <location>
        <begin position="100"/>
        <end position="110"/>
    </location>
</feature>
<name>A0ABY7QLL2_9FLAO</name>
<organism evidence="3 4">
    <name type="scientific">Chryseobacterium camelliae</name>
    <dbReference type="NCBI Taxonomy" id="1265445"/>
    <lineage>
        <taxon>Bacteria</taxon>
        <taxon>Pseudomonadati</taxon>
        <taxon>Bacteroidota</taxon>
        <taxon>Flavobacteriia</taxon>
        <taxon>Flavobacteriales</taxon>
        <taxon>Weeksellaceae</taxon>
        <taxon>Chryseobacterium group</taxon>
        <taxon>Chryseobacterium</taxon>
    </lineage>
</organism>
<feature type="region of interest" description="Disordered" evidence="1">
    <location>
        <begin position="39"/>
        <end position="60"/>
    </location>
</feature>
<accession>A0ABY7QLL2</accession>
<keyword evidence="2" id="KW-1133">Transmembrane helix</keyword>
<gene>
    <name evidence="3" type="ORF">PFY12_12890</name>
</gene>
<evidence type="ECO:0000256" key="2">
    <source>
        <dbReference type="SAM" id="Phobius"/>
    </source>
</evidence>
<dbReference type="RefSeq" id="WP_271148279.1">
    <property type="nucleotide sequence ID" value="NZ_CP115859.1"/>
</dbReference>
<dbReference type="EMBL" id="CP115859">
    <property type="protein sequence ID" value="WBV59931.1"/>
    <property type="molecule type" value="Genomic_DNA"/>
</dbReference>
<protein>
    <submittedName>
        <fullName evidence="3">Uncharacterized protein</fullName>
    </submittedName>
</protein>
<evidence type="ECO:0000313" key="3">
    <source>
        <dbReference type="EMBL" id="WBV59931.1"/>
    </source>
</evidence>
<evidence type="ECO:0000313" key="4">
    <source>
        <dbReference type="Proteomes" id="UP001210978"/>
    </source>
</evidence>
<proteinExistence type="predicted"/>
<feature type="region of interest" description="Disordered" evidence="1">
    <location>
        <begin position="85"/>
        <end position="126"/>
    </location>
</feature>
<feature type="compositionally biased region" description="Pro residues" evidence="1">
    <location>
        <begin position="48"/>
        <end position="59"/>
    </location>
</feature>
<sequence length="169" mass="19512">MKNYLSLTLLTFAFYAKLQAQTQDNLPVSFPIESSMYNRTGSGINSNEPPPNSPLPPPLKLKKLEENRYNLDSVEYKREELEVSPETAEFRRGAMGNNPDMFSQLTTPKNSVEKSRDKSVNTSDYNPNITLNNELPNQNNSWQWLILLGIICFIIYLIRNRKVFIQKHK</sequence>
<keyword evidence="4" id="KW-1185">Reference proteome</keyword>
<keyword evidence="2" id="KW-0472">Membrane</keyword>
<keyword evidence="2" id="KW-0812">Transmembrane</keyword>
<evidence type="ECO:0000256" key="1">
    <source>
        <dbReference type="SAM" id="MobiDB-lite"/>
    </source>
</evidence>
<dbReference type="Proteomes" id="UP001210978">
    <property type="component" value="Chromosome"/>
</dbReference>